<feature type="domain" description="VHS" evidence="2">
    <location>
        <begin position="4"/>
        <end position="135"/>
    </location>
</feature>
<dbReference type="PROSITE" id="PS50179">
    <property type="entry name" value="VHS"/>
    <property type="match status" value="1"/>
</dbReference>
<proteinExistence type="predicted"/>
<evidence type="ECO:0000256" key="1">
    <source>
        <dbReference type="SAM" id="MobiDB-lite"/>
    </source>
</evidence>
<dbReference type="AlphaFoldDB" id="A9UP48"/>
<reference evidence="3 4" key="1">
    <citation type="journal article" date="2008" name="Nature">
        <title>The genome of the choanoflagellate Monosiga brevicollis and the origin of metazoans.</title>
        <authorList>
            <consortium name="JGI Sequencing"/>
            <person name="King N."/>
            <person name="Westbrook M.J."/>
            <person name="Young S.L."/>
            <person name="Kuo A."/>
            <person name="Abedin M."/>
            <person name="Chapman J."/>
            <person name="Fairclough S."/>
            <person name="Hellsten U."/>
            <person name="Isogai Y."/>
            <person name="Letunic I."/>
            <person name="Marr M."/>
            <person name="Pincus D."/>
            <person name="Putnam N."/>
            <person name="Rokas A."/>
            <person name="Wright K.J."/>
            <person name="Zuzow R."/>
            <person name="Dirks W."/>
            <person name="Good M."/>
            <person name="Goodstein D."/>
            <person name="Lemons D."/>
            <person name="Li W."/>
            <person name="Lyons J.B."/>
            <person name="Morris A."/>
            <person name="Nichols S."/>
            <person name="Richter D.J."/>
            <person name="Salamov A."/>
            <person name="Bork P."/>
            <person name="Lim W.A."/>
            <person name="Manning G."/>
            <person name="Miller W.T."/>
            <person name="McGinnis W."/>
            <person name="Shapiro H."/>
            <person name="Tjian R."/>
            <person name="Grigoriev I.V."/>
            <person name="Rokhsar D."/>
        </authorList>
    </citation>
    <scope>NUCLEOTIDE SEQUENCE [LARGE SCALE GENOMIC DNA]</scope>
    <source>
        <strain evidence="4">MX1 / ATCC 50154</strain>
    </source>
</reference>
<feature type="compositionally biased region" description="Polar residues" evidence="1">
    <location>
        <begin position="157"/>
        <end position="179"/>
    </location>
</feature>
<accession>A9UP48</accession>
<dbReference type="STRING" id="81824.A9UP48"/>
<dbReference type="Proteomes" id="UP000001357">
    <property type="component" value="Unassembled WGS sequence"/>
</dbReference>
<keyword evidence="4" id="KW-1185">Reference proteome</keyword>
<dbReference type="RefSeq" id="XP_001742572.1">
    <property type="nucleotide sequence ID" value="XM_001742520.1"/>
</dbReference>
<dbReference type="EMBL" id="CH991543">
    <property type="protein sequence ID" value="EDQ92810.1"/>
    <property type="molecule type" value="Genomic_DNA"/>
</dbReference>
<dbReference type="InterPro" id="IPR002014">
    <property type="entry name" value="VHS_dom"/>
</dbReference>
<dbReference type="GO" id="GO:0043130">
    <property type="term" value="F:ubiquitin binding"/>
    <property type="evidence" value="ECO:0007669"/>
    <property type="project" value="InterPro"/>
</dbReference>
<dbReference type="InParanoid" id="A9UP48"/>
<organism evidence="3 4">
    <name type="scientific">Monosiga brevicollis</name>
    <name type="common">Choanoflagellate</name>
    <dbReference type="NCBI Taxonomy" id="81824"/>
    <lineage>
        <taxon>Eukaryota</taxon>
        <taxon>Choanoflagellata</taxon>
        <taxon>Craspedida</taxon>
        <taxon>Salpingoecidae</taxon>
        <taxon>Monosiga</taxon>
    </lineage>
</organism>
<dbReference type="GO" id="GO:0035091">
    <property type="term" value="F:phosphatidylinositol binding"/>
    <property type="evidence" value="ECO:0007669"/>
    <property type="project" value="InterPro"/>
</dbReference>
<feature type="region of interest" description="Disordered" evidence="1">
    <location>
        <begin position="157"/>
        <end position="181"/>
    </location>
</feature>
<dbReference type="SUPFAM" id="SSF48464">
    <property type="entry name" value="ENTH/VHS domain"/>
    <property type="match status" value="1"/>
</dbReference>
<dbReference type="Pfam" id="PF00790">
    <property type="entry name" value="VHS"/>
    <property type="match status" value="1"/>
</dbReference>
<protein>
    <recommendedName>
        <fullName evidence="2">VHS domain-containing protein</fullName>
    </recommendedName>
</protein>
<dbReference type="Gene3D" id="1.25.40.90">
    <property type="match status" value="1"/>
</dbReference>
<evidence type="ECO:0000259" key="2">
    <source>
        <dbReference type="PROSITE" id="PS50179"/>
    </source>
</evidence>
<dbReference type="InterPro" id="IPR008942">
    <property type="entry name" value="ENTH_VHS"/>
</dbReference>
<feature type="non-terminal residue" evidence="3">
    <location>
        <position position="1"/>
    </location>
</feature>
<dbReference type="GeneID" id="5888111"/>
<dbReference type="PANTHER" id="PTHR13856:SF137">
    <property type="entry name" value="GH05942P"/>
    <property type="match status" value="1"/>
</dbReference>
<name>A9UP48_MONBE</name>
<dbReference type="PANTHER" id="PTHR13856">
    <property type="entry name" value="VHS DOMAIN CONTAINING PROTEIN FAMILY"/>
    <property type="match status" value="1"/>
</dbReference>
<gene>
    <name evidence="3" type="ORF">MONBRDRAFT_13859</name>
</gene>
<sequence>VERAVSDQGSIDDLVLHLEICDQINETSAAAEDAAKTLRKKLASGKLSQAQILKALVVLETAVKNCHKRFHLQVTSKDFVNVLMKTYHARGQATVVKDKILELIASWARAFRSDPMMSAVVNTHQELLIQGVEFPEENPDEMAPIVTPGVSVAASELSNSHAQSQQYSSSLPGTANSLTSDHDIMGDEELARQLVRQNF</sequence>
<dbReference type="eggNOG" id="KOG1087">
    <property type="taxonomic scope" value="Eukaryota"/>
</dbReference>
<evidence type="ECO:0000313" key="3">
    <source>
        <dbReference type="EMBL" id="EDQ92810.1"/>
    </source>
</evidence>
<evidence type="ECO:0000313" key="4">
    <source>
        <dbReference type="Proteomes" id="UP000001357"/>
    </source>
</evidence>
<dbReference type="KEGG" id="mbr:MONBRDRAFT_13859"/>
<dbReference type="SMART" id="SM00288">
    <property type="entry name" value="VHS"/>
    <property type="match status" value="1"/>
</dbReference>